<evidence type="ECO:0000313" key="1">
    <source>
        <dbReference type="EMBL" id="MPN55512.1"/>
    </source>
</evidence>
<dbReference type="AlphaFoldDB" id="A0A645IXD5"/>
<proteinExistence type="predicted"/>
<protein>
    <recommendedName>
        <fullName evidence="2">DNA alkylation repair enzyme</fullName>
    </recommendedName>
</protein>
<dbReference type="SUPFAM" id="SSF48371">
    <property type="entry name" value="ARM repeat"/>
    <property type="match status" value="1"/>
</dbReference>
<dbReference type="EMBL" id="VSSQ01124875">
    <property type="protein sequence ID" value="MPN55512.1"/>
    <property type="molecule type" value="Genomic_DNA"/>
</dbReference>
<name>A0A645IXD5_9ZZZZ</name>
<evidence type="ECO:0008006" key="2">
    <source>
        <dbReference type="Google" id="ProtNLM"/>
    </source>
</evidence>
<reference evidence="1" key="1">
    <citation type="submission" date="2019-08" db="EMBL/GenBank/DDBJ databases">
        <authorList>
            <person name="Kucharzyk K."/>
            <person name="Murdoch R.W."/>
            <person name="Higgins S."/>
            <person name="Loffler F."/>
        </authorList>
    </citation>
    <scope>NUCLEOTIDE SEQUENCE</scope>
</reference>
<comment type="caution">
    <text evidence="1">The sequence shown here is derived from an EMBL/GenBank/DDBJ whole genome shotgun (WGS) entry which is preliminary data.</text>
</comment>
<dbReference type="Gene3D" id="1.25.10.90">
    <property type="match status" value="1"/>
</dbReference>
<organism evidence="1">
    <name type="scientific">bioreactor metagenome</name>
    <dbReference type="NCBI Taxonomy" id="1076179"/>
    <lineage>
        <taxon>unclassified sequences</taxon>
        <taxon>metagenomes</taxon>
        <taxon>ecological metagenomes</taxon>
    </lineage>
</organism>
<sequence>MVDDDLYINEIFKIMNSFYNEDEYYVNMVVAWLFAECFTKQRQKTLEFLNAHRLNKFTINKGISKCRDSFRVSKEDKEMLLKYRQ</sequence>
<gene>
    <name evidence="1" type="ORF">SDC9_203196</name>
</gene>
<dbReference type="InterPro" id="IPR016024">
    <property type="entry name" value="ARM-type_fold"/>
</dbReference>
<accession>A0A645IXD5</accession>